<accession>A0A1S7RRL8</accession>
<feature type="domain" description="Heparinase II/III-like C-terminal" evidence="3">
    <location>
        <begin position="492"/>
        <end position="741"/>
    </location>
</feature>
<dbReference type="PIRSF" id="PIRSF034409">
    <property type="entry name" value="Oligosach_lyase"/>
    <property type="match status" value="1"/>
</dbReference>
<dbReference type="SUPFAM" id="SSF48230">
    <property type="entry name" value="Chondroitin AC/alginate lyase"/>
    <property type="match status" value="1"/>
</dbReference>
<comment type="subcellular location">
    <subcellularLocation>
        <location evidence="1">Cell envelope</location>
    </subcellularLocation>
</comment>
<name>A0A1S7RRL8_9HYPH</name>
<dbReference type="GO" id="GO:0030313">
    <property type="term" value="C:cell envelope"/>
    <property type="evidence" value="ECO:0007669"/>
    <property type="project" value="UniProtKB-SubCell"/>
</dbReference>
<reference evidence="6" key="1">
    <citation type="submission" date="2016-01" db="EMBL/GenBank/DDBJ databases">
        <authorList>
            <person name="Regsiter A."/>
            <person name="william w."/>
        </authorList>
    </citation>
    <scope>NUCLEOTIDE SEQUENCE [LARGE SCALE GENOMIC DNA]</scope>
    <source>
        <strain evidence="6">CFBP 6623</strain>
    </source>
</reference>
<dbReference type="InterPro" id="IPR013783">
    <property type="entry name" value="Ig-like_fold"/>
</dbReference>
<dbReference type="Proteomes" id="UP000191988">
    <property type="component" value="Unassembled WGS sequence"/>
</dbReference>
<dbReference type="Gene3D" id="2.60.40.10">
    <property type="entry name" value="Immunoglobulins"/>
    <property type="match status" value="1"/>
</dbReference>
<evidence type="ECO:0000259" key="4">
    <source>
        <dbReference type="Pfam" id="PF16332"/>
    </source>
</evidence>
<dbReference type="Gene3D" id="1.50.10.100">
    <property type="entry name" value="Chondroitin AC/alginate lyase"/>
    <property type="match status" value="1"/>
</dbReference>
<dbReference type="InterPro" id="IPR008929">
    <property type="entry name" value="Chondroitin_lyas"/>
</dbReference>
<sequence length="776" mass="87787">MRPSAPAISRQTLLDEPRPGSLTIGYEPSEEAQPTENPPRFSWLPDIDDGARYVLRISADPGFADKKTLVFDDLAWNFFTPDEALPEGHYHWCYALWDQKSATAHSNWSAVRSFEIGATLPKTPLPGRSARHAAAQTSHPRLWLNSEQLSTFADAVAKDPNHCGWAEFYEKSVEPWLQRPVMPEPQPYPNNMRVAALWRQMYIDCQEVIYAIRHLAIAGRVLGRDDLLDASRKWLLAVAAWDPKGATSRAYNDEAGFRVVVALAWGYDWLYDHLSEDERKTVRSVLLERTREVADHVIAHARIHVFPYDSHAVRSLSAVLTPACIALQGESEEAGEWLDYTVEFLATLYSPWAGTDGGWAEGPHYWMTGMAYLIEAANLIRSYMGYDLYQRPFFQNTGRFPLYTKAPGTRRANFGDDSTLGDLPGLKLGYNVRQFAGVTGNGHYQWYFDHIKADATGTEMAFYNYGWWDLNFDDLVYRHDYRQVEAVPPADLPALAVFDDIGWATIQKHMEDPDRHLQFVFKSSPYGSLSHSHGDQNAFVLYAHGEDLAIQSGYYVAFNSQMHLNWRRQTRSKNAVLIGGKGQYAEKDKALARRAAGRIASVEEKPGHVRIVGDATAAYQVANPLVQKVLRETHFVNDSYFVIVDEVECSEPQELQWLCHTLGAPQTGRSSFRYNGQNAGFYGQFVYSSAGTPQISAVEGFPDIDPKEFEGLDIHHHVCATVPAATRHRLVTLLVPYSLKEPKRIFSFIDDQGFSTDIYFSDVDDERFKLSLPKQF</sequence>
<evidence type="ECO:0000259" key="3">
    <source>
        <dbReference type="Pfam" id="PF07940"/>
    </source>
</evidence>
<dbReference type="InterPro" id="IPR012364">
    <property type="entry name" value="Oligosacch_lyase"/>
</dbReference>
<evidence type="ECO:0000313" key="5">
    <source>
        <dbReference type="EMBL" id="CUX56479.1"/>
    </source>
</evidence>
<gene>
    <name evidence="5" type="ORF">AGR3A_Lc140271</name>
</gene>
<protein>
    <submittedName>
        <fullName evidence="5">Oligo alginate lyase</fullName>
    </submittedName>
</protein>
<organism evidence="5 6">
    <name type="scientific">Agrobacterium tomkonis CFBP 6623</name>
    <dbReference type="NCBI Taxonomy" id="1183432"/>
    <lineage>
        <taxon>Bacteria</taxon>
        <taxon>Pseudomonadati</taxon>
        <taxon>Pseudomonadota</taxon>
        <taxon>Alphaproteobacteria</taxon>
        <taxon>Hyphomicrobiales</taxon>
        <taxon>Rhizobiaceae</taxon>
        <taxon>Rhizobium/Agrobacterium group</taxon>
        <taxon>Agrobacterium</taxon>
        <taxon>Agrobacterium tumefaciens complex</taxon>
    </lineage>
</organism>
<dbReference type="RefSeq" id="WP_046801053.1">
    <property type="nucleotide sequence ID" value="NZ_LT009724.1"/>
</dbReference>
<feature type="domain" description="Heparinase II N-terminal" evidence="4">
    <location>
        <begin position="50"/>
        <end position="417"/>
    </location>
</feature>
<dbReference type="InterPro" id="IPR012480">
    <property type="entry name" value="Hepar_II_III_C"/>
</dbReference>
<dbReference type="PANTHER" id="PTHR38045:SF1">
    <property type="entry name" value="HEPARINASE II_III-LIKE PROTEIN"/>
    <property type="match status" value="1"/>
</dbReference>
<feature type="region of interest" description="Disordered" evidence="2">
    <location>
        <begin position="1"/>
        <end position="40"/>
    </location>
</feature>
<keyword evidence="5" id="KW-0456">Lyase</keyword>
<evidence type="ECO:0000256" key="2">
    <source>
        <dbReference type="SAM" id="MobiDB-lite"/>
    </source>
</evidence>
<evidence type="ECO:0000313" key="6">
    <source>
        <dbReference type="Proteomes" id="UP000191988"/>
    </source>
</evidence>
<dbReference type="AlphaFoldDB" id="A0A1S7RRL8"/>
<dbReference type="Gene3D" id="2.70.98.70">
    <property type="match status" value="1"/>
</dbReference>
<keyword evidence="6" id="KW-1185">Reference proteome</keyword>
<dbReference type="EMBL" id="FBWK01000050">
    <property type="protein sequence ID" value="CUX56479.1"/>
    <property type="molecule type" value="Genomic_DNA"/>
</dbReference>
<evidence type="ECO:0000256" key="1">
    <source>
        <dbReference type="ARBA" id="ARBA00004196"/>
    </source>
</evidence>
<dbReference type="Pfam" id="PF07940">
    <property type="entry name" value="Hepar_II_III_C"/>
    <property type="match status" value="1"/>
</dbReference>
<dbReference type="Pfam" id="PF16332">
    <property type="entry name" value="DUF4962"/>
    <property type="match status" value="1"/>
</dbReference>
<dbReference type="InterPro" id="IPR032518">
    <property type="entry name" value="HepII_N"/>
</dbReference>
<dbReference type="PANTHER" id="PTHR38045">
    <property type="entry name" value="CHROMOSOME 1, WHOLE GENOME SHOTGUN SEQUENCE"/>
    <property type="match status" value="1"/>
</dbReference>
<proteinExistence type="predicted"/>
<dbReference type="STRING" id="1183432.AGR3A_Lc140271"/>
<dbReference type="GO" id="GO:0016829">
    <property type="term" value="F:lyase activity"/>
    <property type="evidence" value="ECO:0007669"/>
    <property type="project" value="UniProtKB-KW"/>
</dbReference>